<name>A0A1B8XS89_XENTR</name>
<proteinExistence type="predicted"/>
<accession>A0A1B8XS89</accession>
<dbReference type="AlphaFoldDB" id="A0A1B8XS89"/>
<dbReference type="EMBL" id="KV466591">
    <property type="protein sequence ID" value="OCA13518.1"/>
    <property type="molecule type" value="Genomic_DNA"/>
</dbReference>
<reference evidence="1" key="1">
    <citation type="submission" date="2009-11" db="EMBL/GenBank/DDBJ databases">
        <authorList>
            <consortium name="US DOE Joint Genome Institute (JGI-PGF)"/>
            <person name="Ottilar R."/>
            <person name="Schmutz J."/>
            <person name="Salamov A."/>
            <person name="Cheng J.F."/>
            <person name="Lucas S."/>
            <person name="Pitluck S."/>
            <person name="Gundlach H."/>
            <person name="Guo Y."/>
            <person name="Haberer G."/>
            <person name="Nasrallah J."/>
            <person name="Mayer K.F.X."/>
            <person name="van de Peer Y."/>
            <person name="Weigel D."/>
            <person name="Grigoriev I.V."/>
        </authorList>
    </citation>
    <scope>NUCLEOTIDE SEQUENCE</scope>
    <source>
        <strain evidence="1">Nigerian</strain>
    </source>
</reference>
<gene>
    <name evidence="1" type="ORF">XENTR_v90030788mg</name>
</gene>
<protein>
    <submittedName>
        <fullName evidence="1">Uncharacterized protein</fullName>
    </submittedName>
</protein>
<organism evidence="1">
    <name type="scientific">Xenopus tropicalis</name>
    <name type="common">Western clawed frog</name>
    <name type="synonym">Silurana tropicalis</name>
    <dbReference type="NCBI Taxonomy" id="8364"/>
    <lineage>
        <taxon>Eukaryota</taxon>
        <taxon>Metazoa</taxon>
        <taxon>Chordata</taxon>
        <taxon>Craniata</taxon>
        <taxon>Vertebrata</taxon>
        <taxon>Euteleostomi</taxon>
        <taxon>Amphibia</taxon>
        <taxon>Batrachia</taxon>
        <taxon>Anura</taxon>
        <taxon>Pipoidea</taxon>
        <taxon>Pipidae</taxon>
        <taxon>Xenopodinae</taxon>
        <taxon>Xenopus</taxon>
        <taxon>Silurana</taxon>
    </lineage>
</organism>
<reference evidence="1" key="2">
    <citation type="journal article" date="2010" name="Science">
        <title>The genome of the Western clawed frog Xenopus tropicalis.</title>
        <authorList>
            <person name="Hellsten U."/>
            <person name="Harland R.M."/>
            <person name="Gilchrist M.J."/>
            <person name="Hendrix D."/>
            <person name="Jurka J."/>
            <person name="Kapitonov V."/>
            <person name="Ovcharenko I."/>
            <person name="Putnam N.H."/>
            <person name="Shu S."/>
            <person name="Taher L."/>
            <person name="Blitz I.L."/>
            <person name="Blumberg B."/>
            <person name="Dichmann D.S."/>
            <person name="Dubchak I."/>
            <person name="Amaya E."/>
            <person name="Detter J.C."/>
            <person name="Fletcher R."/>
            <person name="Gerhard D.S."/>
            <person name="Goodstein D."/>
            <person name="Graves T."/>
            <person name="Grigoriev I.V."/>
            <person name="Grimwood J."/>
            <person name="Kawashima T."/>
            <person name="Lindquist E."/>
            <person name="Lucas S.M."/>
            <person name="Mead P.E."/>
            <person name="Mitros T."/>
            <person name="Ogino H."/>
            <person name="Ohta Y."/>
            <person name="Poliakov A.V."/>
            <person name="Pollet N."/>
            <person name="Robert J."/>
            <person name="Salamov A."/>
            <person name="Sater A.K."/>
            <person name="Schmutz J."/>
            <person name="Terry A."/>
            <person name="Vize P.D."/>
            <person name="Warren W.C."/>
            <person name="Wells D."/>
            <person name="Wills A."/>
            <person name="Wilson R.K."/>
            <person name="Zimmerman L.B."/>
            <person name="Zorn A.M."/>
            <person name="Grainger R."/>
            <person name="Grammer T."/>
            <person name="Khokha M.K."/>
            <person name="Richardson P.M."/>
            <person name="Rokhsar D.S."/>
        </authorList>
    </citation>
    <scope>NUCLEOTIDE SEQUENCE [LARGE SCALE GENOMIC DNA]</scope>
    <source>
        <strain evidence="1">Nigerian</strain>
    </source>
</reference>
<reference evidence="1" key="3">
    <citation type="submission" date="2016-05" db="EMBL/GenBank/DDBJ databases">
        <title>WGS assembly of Xenopus tropicalis.</title>
        <authorList>
            <person name="Sessions A."/>
            <person name="Jenkins J."/>
            <person name="Mitros T."/>
            <person name="Lyons J.T."/>
            <person name="Dichmann D.S."/>
            <person name="Robert J."/>
            <person name="Harland R.M."/>
            <person name="Rokhsar D.S."/>
        </authorList>
    </citation>
    <scope>NUCLEOTIDE SEQUENCE</scope>
    <source>
        <strain evidence="1">Nigerian</strain>
    </source>
</reference>
<sequence>MGEDDLLFKNIKQRRLVVLYNQVYLIKEQNIVGAYKIERVSIRSLLNTFNSKY</sequence>
<evidence type="ECO:0000313" key="1">
    <source>
        <dbReference type="EMBL" id="OCA13518.1"/>
    </source>
</evidence>